<reference evidence="1" key="1">
    <citation type="submission" date="2022-10" db="EMBL/GenBank/DDBJ databases">
        <title>The complete genomes of actinobacterial strains from the NBC collection.</title>
        <authorList>
            <person name="Joergensen T.S."/>
            <person name="Alvarez Arevalo M."/>
            <person name="Sterndorff E.B."/>
            <person name="Faurdal D."/>
            <person name="Vuksanovic O."/>
            <person name="Mourched A.-S."/>
            <person name="Charusanti P."/>
            <person name="Shaw S."/>
            <person name="Blin K."/>
            <person name="Weber T."/>
        </authorList>
    </citation>
    <scope>NUCLEOTIDE SEQUENCE</scope>
    <source>
        <strain evidence="1">NBC_00119</strain>
    </source>
</reference>
<gene>
    <name evidence="1" type="ORF">OHU69_48840</name>
</gene>
<accession>A0AAU1ULS7</accession>
<protein>
    <submittedName>
        <fullName evidence="1">Uncharacterized protein</fullName>
    </submittedName>
</protein>
<dbReference type="EMBL" id="CP108195">
    <property type="protein sequence ID" value="WTS18200.1"/>
    <property type="molecule type" value="Genomic_DNA"/>
</dbReference>
<name>A0AAU1ULS7_9ACTN</name>
<sequence>MCCSIHQDSILARLDDPVEGDRAPFPDLWDRLCAQHGYDVAVKPWNDATTYSDYLNSEEADA</sequence>
<organism evidence="1">
    <name type="scientific">Streptomyces sp. NBC_00119</name>
    <dbReference type="NCBI Taxonomy" id="2975659"/>
    <lineage>
        <taxon>Bacteria</taxon>
        <taxon>Bacillati</taxon>
        <taxon>Actinomycetota</taxon>
        <taxon>Actinomycetes</taxon>
        <taxon>Kitasatosporales</taxon>
        <taxon>Streptomycetaceae</taxon>
        <taxon>Streptomyces</taxon>
    </lineage>
</organism>
<proteinExistence type="predicted"/>
<dbReference type="AlphaFoldDB" id="A0AAU1ULS7"/>
<evidence type="ECO:0000313" key="1">
    <source>
        <dbReference type="EMBL" id="WTS18200.1"/>
    </source>
</evidence>